<keyword evidence="2" id="KW-1003">Cell membrane</keyword>
<dbReference type="STRING" id="1177755.A7A08_00837"/>
<dbReference type="PATRIC" id="fig|1177755.3.peg.838"/>
<dbReference type="InterPro" id="IPR050367">
    <property type="entry name" value="APC_superfamily"/>
</dbReference>
<dbReference type="Proteomes" id="UP000095087">
    <property type="component" value="Unassembled WGS sequence"/>
</dbReference>
<dbReference type="PANTHER" id="PTHR42770:SF11">
    <property type="entry name" value="INNER MEMBRANE TRANSPORT PROTEIN YBAT"/>
    <property type="match status" value="1"/>
</dbReference>
<gene>
    <name evidence="7" type="ORF">A7A08_00837</name>
</gene>
<comment type="caution">
    <text evidence="7">The sequence shown here is derived from an EMBL/GenBank/DDBJ whole genome shotgun (WGS) entry which is preliminary data.</text>
</comment>
<evidence type="ECO:0000256" key="3">
    <source>
        <dbReference type="ARBA" id="ARBA00022692"/>
    </source>
</evidence>
<feature type="transmembrane region" description="Helical" evidence="6">
    <location>
        <begin position="422"/>
        <end position="440"/>
    </location>
</feature>
<feature type="transmembrane region" description="Helical" evidence="6">
    <location>
        <begin position="160"/>
        <end position="182"/>
    </location>
</feature>
<dbReference type="PIRSF" id="PIRSF006060">
    <property type="entry name" value="AA_transporter"/>
    <property type="match status" value="1"/>
</dbReference>
<dbReference type="RefSeq" id="WP_069094183.1">
    <property type="nucleotide sequence ID" value="NZ_MASI01000001.1"/>
</dbReference>
<keyword evidence="5 6" id="KW-0472">Membrane</keyword>
<accession>A0A1E2S3I6</accession>
<dbReference type="OrthoDB" id="7065842at2"/>
<keyword evidence="8" id="KW-1185">Reference proteome</keyword>
<evidence type="ECO:0000313" key="8">
    <source>
        <dbReference type="Proteomes" id="UP000095087"/>
    </source>
</evidence>
<feature type="transmembrane region" description="Helical" evidence="6">
    <location>
        <begin position="395"/>
        <end position="416"/>
    </location>
</feature>
<dbReference type="Pfam" id="PF13520">
    <property type="entry name" value="AA_permease_2"/>
    <property type="match status" value="1"/>
</dbReference>
<comment type="subcellular location">
    <subcellularLocation>
        <location evidence="1">Cell membrane</location>
        <topology evidence="1">Multi-pass membrane protein</topology>
    </subcellularLocation>
</comment>
<sequence>MTVSQDKGSSVPGGQPQLERSIGPWQMALYGLGSMLGAGIYGLIGKAAGQVGNAVWLAFLVAFVAALLTGLSYASLGSRYPRAGGAAYITHRAFSWPLLSFTVGLALVCSGLTSVATQSRVFAANLATLLGWESLPLSVLAIGFLLLLTGIVFRGIKESMWVNVVCTLVEAGGLLIVIAVGVSYWGSVDYLEVPQVPGADTQWLLVLQGAILTFFAFIGYEDTLNVAEEVKDPGRNVPLGIILAMTAAAVIYVAVAITAVSVVPWPELADAPGPITEVVHRAAPLLPPVLFTAITLFAVANTALVNYVTASRLVFGMARQGLLPEVLSKVHLVRRTPHIAILALFIVVVPLALVGTISDLAAATVLLLLTIFAVVNAALLVLQRRKGEPKGRFEVPAIVPALGLVTCFVLVGVRVTTGDLRAPIVAGALLIAIVALYAILRPQAVPAEEMPEPEA</sequence>
<dbReference type="InterPro" id="IPR002293">
    <property type="entry name" value="AA/rel_permease1"/>
</dbReference>
<proteinExistence type="predicted"/>
<reference evidence="7 8" key="1">
    <citation type="submission" date="2016-07" db="EMBL/GenBank/DDBJ databases">
        <title>Draft genome sequence of Methyloligella halotolerans C2T (VKM B-2706T=CCUG 61687T=DSM 25045T), a halotolerant polyhydroxybutyrate accumulating methylotroph.</title>
        <authorList>
            <person name="Vasilenko O.V."/>
            <person name="Doronina N.V."/>
            <person name="Poroshina M.N."/>
            <person name="Tarlachkov S.V."/>
            <person name="Trotsenko Y.A."/>
        </authorList>
    </citation>
    <scope>NUCLEOTIDE SEQUENCE [LARGE SCALE GENOMIC DNA]</scope>
    <source>
        <strain evidence="7 8">VKM B-2706</strain>
    </source>
</reference>
<evidence type="ECO:0000256" key="1">
    <source>
        <dbReference type="ARBA" id="ARBA00004651"/>
    </source>
</evidence>
<feature type="transmembrane region" description="Helical" evidence="6">
    <location>
        <begin position="202"/>
        <end position="220"/>
    </location>
</feature>
<evidence type="ECO:0000256" key="5">
    <source>
        <dbReference type="ARBA" id="ARBA00023136"/>
    </source>
</evidence>
<feature type="transmembrane region" description="Helical" evidence="6">
    <location>
        <begin position="56"/>
        <end position="76"/>
    </location>
</feature>
<keyword evidence="3 6" id="KW-0812">Transmembrane</keyword>
<dbReference type="GO" id="GO:0022857">
    <property type="term" value="F:transmembrane transporter activity"/>
    <property type="evidence" value="ECO:0007669"/>
    <property type="project" value="InterPro"/>
</dbReference>
<name>A0A1E2S3I6_9HYPH</name>
<dbReference type="AlphaFoldDB" id="A0A1E2S3I6"/>
<feature type="transmembrane region" description="Helical" evidence="6">
    <location>
        <begin position="363"/>
        <end position="383"/>
    </location>
</feature>
<dbReference type="Gene3D" id="1.20.1740.10">
    <property type="entry name" value="Amino acid/polyamine transporter I"/>
    <property type="match status" value="1"/>
</dbReference>
<dbReference type="PANTHER" id="PTHR42770">
    <property type="entry name" value="AMINO ACID TRANSPORTER-RELATED"/>
    <property type="match status" value="1"/>
</dbReference>
<organism evidence="7 8">
    <name type="scientific">Methyloligella halotolerans</name>
    <dbReference type="NCBI Taxonomy" id="1177755"/>
    <lineage>
        <taxon>Bacteria</taxon>
        <taxon>Pseudomonadati</taxon>
        <taxon>Pseudomonadota</taxon>
        <taxon>Alphaproteobacteria</taxon>
        <taxon>Hyphomicrobiales</taxon>
        <taxon>Hyphomicrobiaceae</taxon>
        <taxon>Methyloligella</taxon>
    </lineage>
</organism>
<feature type="transmembrane region" description="Helical" evidence="6">
    <location>
        <begin position="285"/>
        <end position="309"/>
    </location>
</feature>
<keyword evidence="4 6" id="KW-1133">Transmembrane helix</keyword>
<feature type="transmembrane region" description="Helical" evidence="6">
    <location>
        <begin position="96"/>
        <end position="115"/>
    </location>
</feature>
<evidence type="ECO:0000256" key="6">
    <source>
        <dbReference type="SAM" id="Phobius"/>
    </source>
</evidence>
<protein>
    <submittedName>
        <fullName evidence="7">Putative amino acid permease YhdG</fullName>
    </submittedName>
</protein>
<evidence type="ECO:0000256" key="2">
    <source>
        <dbReference type="ARBA" id="ARBA00022475"/>
    </source>
</evidence>
<feature type="transmembrane region" description="Helical" evidence="6">
    <location>
        <begin position="135"/>
        <end position="153"/>
    </location>
</feature>
<feature type="transmembrane region" description="Helical" evidence="6">
    <location>
        <begin position="339"/>
        <end position="357"/>
    </location>
</feature>
<dbReference type="GO" id="GO:0005886">
    <property type="term" value="C:plasma membrane"/>
    <property type="evidence" value="ECO:0007669"/>
    <property type="project" value="UniProtKB-SubCell"/>
</dbReference>
<evidence type="ECO:0000313" key="7">
    <source>
        <dbReference type="EMBL" id="ODA69001.1"/>
    </source>
</evidence>
<evidence type="ECO:0000256" key="4">
    <source>
        <dbReference type="ARBA" id="ARBA00022989"/>
    </source>
</evidence>
<feature type="transmembrane region" description="Helical" evidence="6">
    <location>
        <begin position="241"/>
        <end position="265"/>
    </location>
</feature>
<feature type="transmembrane region" description="Helical" evidence="6">
    <location>
        <begin position="27"/>
        <end position="44"/>
    </location>
</feature>
<dbReference type="EMBL" id="MASI01000001">
    <property type="protein sequence ID" value="ODA69001.1"/>
    <property type="molecule type" value="Genomic_DNA"/>
</dbReference>